<evidence type="ECO:0000313" key="5">
    <source>
        <dbReference type="Proteomes" id="UP000325161"/>
    </source>
</evidence>
<dbReference type="InterPro" id="IPR018490">
    <property type="entry name" value="cNMP-bd_dom_sf"/>
</dbReference>
<dbReference type="AlphaFoldDB" id="A0A5C0B0Y3"/>
<proteinExistence type="predicted"/>
<dbReference type="OrthoDB" id="109585at2"/>
<dbReference type="InterPro" id="IPR050097">
    <property type="entry name" value="Ferredoxin-NADP_redctase_2"/>
</dbReference>
<dbReference type="SMART" id="SM00100">
    <property type="entry name" value="cNMP"/>
    <property type="match status" value="1"/>
</dbReference>
<organism evidence="4 5">
    <name type="scientific">Pigmentiphaga aceris</name>
    <dbReference type="NCBI Taxonomy" id="1940612"/>
    <lineage>
        <taxon>Bacteria</taxon>
        <taxon>Pseudomonadati</taxon>
        <taxon>Pseudomonadota</taxon>
        <taxon>Betaproteobacteria</taxon>
        <taxon>Burkholderiales</taxon>
        <taxon>Alcaligenaceae</taxon>
        <taxon>Pigmentiphaga</taxon>
    </lineage>
</organism>
<feature type="domain" description="Cyclic nucleotide-binding" evidence="3">
    <location>
        <begin position="28"/>
        <end position="129"/>
    </location>
</feature>
<dbReference type="PROSITE" id="PS50042">
    <property type="entry name" value="CNMP_BINDING_3"/>
    <property type="match status" value="1"/>
</dbReference>
<gene>
    <name evidence="4" type="ORF">FXN63_10990</name>
</gene>
<dbReference type="PRINTS" id="PR00469">
    <property type="entry name" value="PNDRDTASEII"/>
</dbReference>
<dbReference type="InterPro" id="IPR036188">
    <property type="entry name" value="FAD/NAD-bd_sf"/>
</dbReference>
<dbReference type="CDD" id="cd00038">
    <property type="entry name" value="CAP_ED"/>
    <property type="match status" value="1"/>
</dbReference>
<dbReference type="KEGG" id="pacr:FXN63_10990"/>
<name>A0A5C0B0Y3_9BURK</name>
<evidence type="ECO:0000313" key="4">
    <source>
        <dbReference type="EMBL" id="QEI06297.1"/>
    </source>
</evidence>
<dbReference type="InterPro" id="IPR000595">
    <property type="entry name" value="cNMP-bd_dom"/>
</dbReference>
<protein>
    <submittedName>
        <fullName evidence="4">Cyclic nucleotide-binding domain-containing protein</fullName>
    </submittedName>
</protein>
<dbReference type="Pfam" id="PF00027">
    <property type="entry name" value="cNMP_binding"/>
    <property type="match status" value="1"/>
</dbReference>
<sequence>MAHPRMADAFPILGAHDIERTAAFGSLRNYEKDSRLFHSGQTGDGLFLILSGHVTLCQRDGLGASEPMYEAGPGQFLGEIGQLSGNRALVDAIAQGEVRTRLLTPGCLRELVVIDASLGERIMRALILRRVMLIERGIGGPLLIGPGGSSNMTRIRGFLTRNTLPHRVLDPASDARAKAMLDAHSPSQEELPLVVCPDGTILCNPAENTLATHLGMLDLPDEDKVYDVAIVGAGPAGLATAVYAGSEGLSVIVLDGRSFGGQAGASARIENYFGFPTGITGQALTARAFVQAQKFGVKMRIPTQIKHLDCSRKDGDLLIKGEAGSQIRARTVVVATGARYRRPDIAQLSTFEGRGVWYWASPIEAKICADQDVVLVGGGNSAGQAAVYLAAHVAKVRIMIRRESLVATMSRYLIDRIAATPNIELIANGDIVALEGDADGHLIAAHWRERGSGTEHRLPTANVFLFVGADPETDWLADCGVVLDKSGFVVTGVASETNPAPAMLESSVPGVFAVGDVRCGSVKRIGGAIGEGAQVVPALHAFVAVAASV</sequence>
<keyword evidence="1" id="KW-0285">Flavoprotein</keyword>
<evidence type="ECO:0000256" key="1">
    <source>
        <dbReference type="ARBA" id="ARBA00022630"/>
    </source>
</evidence>
<dbReference type="InterPro" id="IPR014710">
    <property type="entry name" value="RmlC-like_jellyroll"/>
</dbReference>
<accession>A0A5C0B0Y3</accession>
<dbReference type="Gene3D" id="3.50.50.60">
    <property type="entry name" value="FAD/NAD(P)-binding domain"/>
    <property type="match status" value="2"/>
</dbReference>
<dbReference type="RefSeq" id="WP_148814766.1">
    <property type="nucleotide sequence ID" value="NZ_CP043046.1"/>
</dbReference>
<dbReference type="GO" id="GO:0016491">
    <property type="term" value="F:oxidoreductase activity"/>
    <property type="evidence" value="ECO:0007669"/>
    <property type="project" value="UniProtKB-KW"/>
</dbReference>
<dbReference type="SUPFAM" id="SSF51905">
    <property type="entry name" value="FAD/NAD(P)-binding domain"/>
    <property type="match status" value="1"/>
</dbReference>
<dbReference type="PANTHER" id="PTHR48105">
    <property type="entry name" value="THIOREDOXIN REDUCTASE 1-RELATED-RELATED"/>
    <property type="match status" value="1"/>
</dbReference>
<dbReference type="EMBL" id="CP043046">
    <property type="protein sequence ID" value="QEI06297.1"/>
    <property type="molecule type" value="Genomic_DNA"/>
</dbReference>
<dbReference type="PRINTS" id="PR00368">
    <property type="entry name" value="FADPNR"/>
</dbReference>
<dbReference type="Pfam" id="PF07992">
    <property type="entry name" value="Pyr_redox_2"/>
    <property type="match status" value="1"/>
</dbReference>
<keyword evidence="2" id="KW-0560">Oxidoreductase</keyword>
<evidence type="ECO:0000256" key="2">
    <source>
        <dbReference type="ARBA" id="ARBA00023002"/>
    </source>
</evidence>
<dbReference type="InterPro" id="IPR023753">
    <property type="entry name" value="FAD/NAD-binding_dom"/>
</dbReference>
<dbReference type="SUPFAM" id="SSF51206">
    <property type="entry name" value="cAMP-binding domain-like"/>
    <property type="match status" value="1"/>
</dbReference>
<reference evidence="4 5" key="1">
    <citation type="submission" date="2019-08" db="EMBL/GenBank/DDBJ databases">
        <title>Amphibian skin-associated Pigmentiphaga: genome sequence and occurrence across geography and hosts.</title>
        <authorList>
            <person name="Bletz M.C."/>
            <person name="Bunk B."/>
            <person name="Sproeer C."/>
            <person name="Biwer P."/>
            <person name="Reiter S."/>
            <person name="Rabemananjara F.C.E."/>
            <person name="Schulz S."/>
            <person name="Overmann J."/>
            <person name="Vences M."/>
        </authorList>
    </citation>
    <scope>NUCLEOTIDE SEQUENCE [LARGE SCALE GENOMIC DNA]</scope>
    <source>
        <strain evidence="4 5">Mada1488</strain>
    </source>
</reference>
<evidence type="ECO:0000259" key="3">
    <source>
        <dbReference type="PROSITE" id="PS50042"/>
    </source>
</evidence>
<keyword evidence="5" id="KW-1185">Reference proteome</keyword>
<dbReference type="Gene3D" id="2.60.120.10">
    <property type="entry name" value="Jelly Rolls"/>
    <property type="match status" value="1"/>
</dbReference>
<dbReference type="Proteomes" id="UP000325161">
    <property type="component" value="Chromosome"/>
</dbReference>